<evidence type="ECO:0000256" key="2">
    <source>
        <dbReference type="ARBA" id="ARBA00022741"/>
    </source>
</evidence>
<evidence type="ECO:0000313" key="8">
    <source>
        <dbReference type="EMBL" id="GAA0202220.1"/>
    </source>
</evidence>
<keyword evidence="9" id="KW-1185">Reference proteome</keyword>
<evidence type="ECO:0000256" key="3">
    <source>
        <dbReference type="ARBA" id="ARBA00022840"/>
    </source>
</evidence>
<feature type="binding site" evidence="6">
    <location>
        <begin position="121"/>
        <end position="123"/>
    </location>
    <ligand>
        <name>biotin</name>
        <dbReference type="ChEBI" id="CHEBI:57586"/>
    </ligand>
</feature>
<dbReference type="CDD" id="cd16442">
    <property type="entry name" value="BPL"/>
    <property type="match status" value="1"/>
</dbReference>
<evidence type="ECO:0000259" key="7">
    <source>
        <dbReference type="PROSITE" id="PS51733"/>
    </source>
</evidence>
<evidence type="ECO:0000313" key="9">
    <source>
        <dbReference type="Proteomes" id="UP001501221"/>
    </source>
</evidence>
<comment type="caution">
    <text evidence="8">The sequence shown here is derived from an EMBL/GenBank/DDBJ whole genome shotgun (WGS) entry which is preliminary data.</text>
</comment>
<feature type="DNA-binding region" description="H-T-H motif" evidence="6">
    <location>
        <begin position="29"/>
        <end position="48"/>
    </location>
</feature>
<keyword evidence="6" id="KW-0805">Transcription regulation</keyword>
<feature type="binding site" evidence="6">
    <location>
        <position position="117"/>
    </location>
    <ligand>
        <name>biotin</name>
        <dbReference type="ChEBI" id="CHEBI:57586"/>
    </ligand>
</feature>
<dbReference type="Pfam" id="PF08279">
    <property type="entry name" value="HTH_11"/>
    <property type="match status" value="1"/>
</dbReference>
<dbReference type="GO" id="GO:0016874">
    <property type="term" value="F:ligase activity"/>
    <property type="evidence" value="ECO:0007669"/>
    <property type="project" value="UniProtKB-KW"/>
</dbReference>
<evidence type="ECO:0000256" key="5">
    <source>
        <dbReference type="ARBA" id="ARBA00047846"/>
    </source>
</evidence>
<dbReference type="InterPro" id="IPR008988">
    <property type="entry name" value="Transcriptional_repressor_C"/>
</dbReference>
<dbReference type="Proteomes" id="UP001501221">
    <property type="component" value="Unassembled WGS sequence"/>
</dbReference>
<dbReference type="InterPro" id="IPR045864">
    <property type="entry name" value="aa-tRNA-synth_II/BPL/LPL"/>
</dbReference>
<dbReference type="Gene3D" id="2.30.30.100">
    <property type="match status" value="1"/>
</dbReference>
<evidence type="ECO:0000256" key="1">
    <source>
        <dbReference type="ARBA" id="ARBA00022598"/>
    </source>
</evidence>
<comment type="function">
    <text evidence="6">Acts both as a biotin--[acetyl-CoA-carboxylase] ligase and a biotin-operon repressor. In the presence of ATP, BirA activates biotin to form the BirA-biotinyl-5'-adenylate (BirA-bio-5'-AMP or holoBirA) complex. HoloBirA can either transfer the biotinyl moiety to the biotin carboxyl carrier protein (BCCP) subunit of acetyl-CoA carboxylase, or bind to the biotin operator site and inhibit transcription of the operon.</text>
</comment>
<protein>
    <recommendedName>
        <fullName evidence="6">Bifunctional ligase/repressor BirA</fullName>
    </recommendedName>
    <alternativeName>
        <fullName evidence="6">Biotin operon repressor</fullName>
    </alternativeName>
    <alternativeName>
        <fullName evidence="6">Biotin--[acetyl-CoA-carboxylase] ligase</fullName>
        <ecNumber evidence="6">6.3.4.15</ecNumber>
    </alternativeName>
    <alternativeName>
        <fullName evidence="6">Biotin--protein ligase</fullName>
    </alternativeName>
    <alternativeName>
        <fullName evidence="6">Biotin-[acetyl-CoA carboxylase] synthetase</fullName>
    </alternativeName>
</protein>
<feature type="domain" description="BPL/LPL catalytic" evidence="7">
    <location>
        <begin position="72"/>
        <end position="259"/>
    </location>
</feature>
<reference evidence="9" key="1">
    <citation type="journal article" date="2019" name="Int. J. Syst. Evol. Microbiol.">
        <title>The Global Catalogue of Microorganisms (GCM) 10K type strain sequencing project: providing services to taxonomists for standard genome sequencing and annotation.</title>
        <authorList>
            <consortium name="The Broad Institute Genomics Platform"/>
            <consortium name="The Broad Institute Genome Sequencing Center for Infectious Disease"/>
            <person name="Wu L."/>
            <person name="Ma J."/>
        </authorList>
    </citation>
    <scope>NUCLEOTIDE SEQUENCE [LARGE SCALE GENOMIC DNA]</scope>
    <source>
        <strain evidence="9">JCM 16211</strain>
    </source>
</reference>
<dbReference type="Gene3D" id="3.30.930.10">
    <property type="entry name" value="Bira Bifunctional Protein, Domain 2"/>
    <property type="match status" value="1"/>
</dbReference>
<dbReference type="InterPro" id="IPR004143">
    <property type="entry name" value="BPL_LPL_catalytic"/>
</dbReference>
<sequence>MAAKEQSQHKEQQLTDIMQLLSEGGFYSGQAIADKLGVSRAYVWKLIQQLQDLGLGIESVTGKGYRLEHQVELLDKALLEKALGEFSLDLRLITNSTNEKLKGEGFAHNKLVVAEYQSAGRGRRGRQWVSPLASNLYWSLGWKTQLPVQQLGGLSLIVGLAIVKALNELNITGVELKWPNDIRYQGRKLGGILVELSGDMVGGLQVIIGVGLNVHMASNAAEAIEQEWINLQELEPTISRQQVLITVMQCLQSYLAHFSECGFESFLPEWQNYDECYNKKVAILQGEDVINGIGAGVDANGAFLLQTGKGIKPIYAGEVSLRFREDA</sequence>
<dbReference type="RefSeq" id="WP_343986595.1">
    <property type="nucleotide sequence ID" value="NZ_BAAAFM010000002.1"/>
</dbReference>
<dbReference type="InterPro" id="IPR003142">
    <property type="entry name" value="BPL_C"/>
</dbReference>
<keyword evidence="6" id="KW-0678">Repressor</keyword>
<name>A0ABP3CF51_9GAMM</name>
<dbReference type="SUPFAM" id="SSF46785">
    <property type="entry name" value="Winged helix' DNA-binding domain"/>
    <property type="match status" value="1"/>
</dbReference>
<dbReference type="EC" id="6.3.4.15" evidence="6"/>
<keyword evidence="1 6" id="KW-0436">Ligase</keyword>
<keyword evidence="6" id="KW-0804">Transcription</keyword>
<dbReference type="Pfam" id="PF03099">
    <property type="entry name" value="BPL_LplA_LipB"/>
    <property type="match status" value="1"/>
</dbReference>
<dbReference type="InterPro" id="IPR036390">
    <property type="entry name" value="WH_DNA-bd_sf"/>
</dbReference>
<dbReference type="SUPFAM" id="SSF55681">
    <property type="entry name" value="Class II aaRS and biotin synthetases"/>
    <property type="match status" value="1"/>
</dbReference>
<gene>
    <name evidence="6 8" type="primary">birA</name>
    <name evidence="8" type="ORF">GCM10009123_06840</name>
</gene>
<comment type="catalytic activity">
    <reaction evidence="5 6">
        <text>biotin + L-lysyl-[protein] + ATP = N(6)-biotinyl-L-lysyl-[protein] + AMP + diphosphate + H(+)</text>
        <dbReference type="Rhea" id="RHEA:11756"/>
        <dbReference type="Rhea" id="RHEA-COMP:9752"/>
        <dbReference type="Rhea" id="RHEA-COMP:10505"/>
        <dbReference type="ChEBI" id="CHEBI:15378"/>
        <dbReference type="ChEBI" id="CHEBI:29969"/>
        <dbReference type="ChEBI" id="CHEBI:30616"/>
        <dbReference type="ChEBI" id="CHEBI:33019"/>
        <dbReference type="ChEBI" id="CHEBI:57586"/>
        <dbReference type="ChEBI" id="CHEBI:83144"/>
        <dbReference type="ChEBI" id="CHEBI:456215"/>
        <dbReference type="EC" id="6.3.4.15"/>
    </reaction>
</comment>
<dbReference type="PANTHER" id="PTHR12835:SF5">
    <property type="entry name" value="BIOTIN--PROTEIN LIGASE"/>
    <property type="match status" value="1"/>
</dbReference>
<keyword evidence="2 6" id="KW-0547">Nucleotide-binding</keyword>
<accession>A0ABP3CF51</accession>
<dbReference type="Gene3D" id="1.10.10.10">
    <property type="entry name" value="Winged helix-like DNA-binding domain superfamily/Winged helix DNA-binding domain"/>
    <property type="match status" value="1"/>
</dbReference>
<organism evidence="8 9">
    <name type="scientific">Kangiella japonica</name>
    <dbReference type="NCBI Taxonomy" id="647384"/>
    <lineage>
        <taxon>Bacteria</taxon>
        <taxon>Pseudomonadati</taxon>
        <taxon>Pseudomonadota</taxon>
        <taxon>Gammaproteobacteria</taxon>
        <taxon>Kangiellales</taxon>
        <taxon>Kangiellaceae</taxon>
        <taxon>Kangiella</taxon>
    </lineage>
</organism>
<evidence type="ECO:0000256" key="6">
    <source>
        <dbReference type="HAMAP-Rule" id="MF_00978"/>
    </source>
</evidence>
<keyword evidence="4 6" id="KW-0092">Biotin</keyword>
<dbReference type="PROSITE" id="PS51733">
    <property type="entry name" value="BPL_LPL_CATALYTIC"/>
    <property type="match status" value="1"/>
</dbReference>
<dbReference type="EMBL" id="BAAAFM010000002">
    <property type="protein sequence ID" value="GAA0202220.1"/>
    <property type="molecule type" value="Genomic_DNA"/>
</dbReference>
<dbReference type="InterPro" id="IPR004408">
    <property type="entry name" value="Biotin_CoA_COase_ligase"/>
</dbReference>
<dbReference type="HAMAP" id="MF_00978">
    <property type="entry name" value="Bifunct_BirA"/>
    <property type="match status" value="1"/>
</dbReference>
<keyword evidence="6" id="KW-0238">DNA-binding</keyword>
<proteinExistence type="inferred from homology"/>
<dbReference type="SUPFAM" id="SSF50037">
    <property type="entry name" value="C-terminal domain of transcriptional repressors"/>
    <property type="match status" value="1"/>
</dbReference>
<dbReference type="NCBIfam" id="TIGR00121">
    <property type="entry name" value="birA_ligase"/>
    <property type="match status" value="1"/>
</dbReference>
<dbReference type="InterPro" id="IPR013196">
    <property type="entry name" value="HTH_11"/>
</dbReference>
<feature type="binding site" evidence="6">
    <location>
        <position position="188"/>
    </location>
    <ligand>
        <name>biotin</name>
        <dbReference type="ChEBI" id="CHEBI:57586"/>
    </ligand>
</feature>
<comment type="similarity">
    <text evidence="6">Belongs to the biotin--protein ligase family.</text>
</comment>
<dbReference type="Pfam" id="PF02237">
    <property type="entry name" value="BPL_C"/>
    <property type="match status" value="1"/>
</dbReference>
<evidence type="ECO:0000256" key="4">
    <source>
        <dbReference type="ARBA" id="ARBA00023267"/>
    </source>
</evidence>
<dbReference type="NCBIfam" id="NF008847">
    <property type="entry name" value="PRK11886.1-2"/>
    <property type="match status" value="1"/>
</dbReference>
<keyword evidence="3 6" id="KW-0067">ATP-binding</keyword>
<feature type="binding site" evidence="6">
    <location>
        <begin position="96"/>
        <end position="98"/>
    </location>
    <ligand>
        <name>biotin</name>
        <dbReference type="ChEBI" id="CHEBI:57586"/>
    </ligand>
</feature>
<dbReference type="InterPro" id="IPR036388">
    <property type="entry name" value="WH-like_DNA-bd_sf"/>
</dbReference>
<dbReference type="PANTHER" id="PTHR12835">
    <property type="entry name" value="BIOTIN PROTEIN LIGASE"/>
    <property type="match status" value="1"/>
</dbReference>
<dbReference type="InterPro" id="IPR030855">
    <property type="entry name" value="Bifunct_BirA"/>
</dbReference>